<dbReference type="Gene3D" id="3.30.70.80">
    <property type="entry name" value="Peptidase S8 propeptide/proteinase inhibitor I9"/>
    <property type="match status" value="1"/>
</dbReference>
<name>A0A8H2X3Z8_9AGAM</name>
<reference evidence="1" key="1">
    <citation type="submission" date="2021-01" db="EMBL/GenBank/DDBJ databases">
        <authorList>
            <person name="Kaushik A."/>
        </authorList>
    </citation>
    <scope>NUCLEOTIDE SEQUENCE</scope>
    <source>
        <strain evidence="1">AG1-1C</strain>
    </source>
</reference>
<sequence>MSGAKRYIFTFKEGTSEDSPQAKKAKEFILNQGTYSSFGRSCSSTYSHLQANFASNDLSDAVESVEADGVVTTQ</sequence>
<dbReference type="InterPro" id="IPR037045">
    <property type="entry name" value="S8pro/Inhibitor_I9_sf"/>
</dbReference>
<organism evidence="1 2">
    <name type="scientific">Rhizoctonia solani</name>
    <dbReference type="NCBI Taxonomy" id="456999"/>
    <lineage>
        <taxon>Eukaryota</taxon>
        <taxon>Fungi</taxon>
        <taxon>Dikarya</taxon>
        <taxon>Basidiomycota</taxon>
        <taxon>Agaricomycotina</taxon>
        <taxon>Agaricomycetes</taxon>
        <taxon>Cantharellales</taxon>
        <taxon>Ceratobasidiaceae</taxon>
        <taxon>Rhizoctonia</taxon>
    </lineage>
</organism>
<dbReference type="Proteomes" id="UP000663846">
    <property type="component" value="Unassembled WGS sequence"/>
</dbReference>
<evidence type="ECO:0008006" key="3">
    <source>
        <dbReference type="Google" id="ProtNLM"/>
    </source>
</evidence>
<evidence type="ECO:0000313" key="1">
    <source>
        <dbReference type="EMBL" id="CAE6417310.1"/>
    </source>
</evidence>
<dbReference type="AlphaFoldDB" id="A0A8H2X3Z8"/>
<proteinExistence type="predicted"/>
<gene>
    <name evidence="1" type="ORF">RDB_LOCUS78510</name>
</gene>
<accession>A0A8H2X3Z8</accession>
<protein>
    <recommendedName>
        <fullName evidence="3">Inhibitor I9 domain-containing protein</fullName>
    </recommendedName>
</protein>
<dbReference type="EMBL" id="CAJMWS010000318">
    <property type="protein sequence ID" value="CAE6417310.1"/>
    <property type="molecule type" value="Genomic_DNA"/>
</dbReference>
<evidence type="ECO:0000313" key="2">
    <source>
        <dbReference type="Proteomes" id="UP000663846"/>
    </source>
</evidence>
<comment type="caution">
    <text evidence="1">The sequence shown here is derived from an EMBL/GenBank/DDBJ whole genome shotgun (WGS) entry which is preliminary data.</text>
</comment>